<gene>
    <name evidence="3" type="ORF">HKI87_12g70570</name>
</gene>
<sequence length="1101" mass="120984">MAGVQEPGLAHRGVEPRALVEEFLLLEARRSSEDNASASGSREPTPSPSPLAYAARKVACWTCPGAEESAIGGPEQPSVSTRMMETLPKLYEYECDRHVAVRRTFLPLTVTDELGQRYIAYSLLEPLEGGEADHADSILILVAVSKLKRCFSGMRHLLEALLRAIRSDPSVAAGLMSWVGALAPYPLPGLAYEVVCAFGLGGGAENATMVFANPAPSNFLPRTLSVQFYKLVQILGVHGLFRVWVAALLEQRILMVTRKRGPLAATYLTVCAEALLMLLEPLKWQGIYVPFVPMSMAVLVEAPTPYVMGVSEPTLRDAELDDGIVEVNIDNGRIRLPDNMPAVPESLETKLDAVDATLDDPMQRGLGVGSQGVAYGSDDLLRVVFEVRRCFAGILCEIVENTKKLSQNGARSIEDIRGLARGGSLQLKSRRGRRFSVLAEDQDLSPGGDGSELTKGYSFSQTPDVLSSKKKQSLHRRSVSWDFQGAQHAAMTPSNNAEAKGEDLKFDFIPDTESYEESLYFYEEFFQTQIFQDFLANGWPPNWPACALWPEREMERRHSANDPRVRFRLDLEETGDMPASVEGVVEKAMAAFAAARERAAPAATVEAEVGGKWEPVALGASPSDQADLPRVEAGETVATLASFSERLEAAGLGPPDAFLSPAREAGRGDAVLSATRPPATSVGSRFDHLDYYEKALEVGVQSYACVPVARLYRLLRGMPQAERTRIESRLGPNLCMLLEQVRMSDGDSREAEEEEGEGGSAAMVEARAGGEDDLCPTLTATAAQGLSSLRASDGQRPLNLLGGGAGGEVKELKQPEEAMLVCISTVKMLLTIQANKNNNKVRQYIDANDIAEVAESAEYDYFNEATAQLARVDPSTLPQKQRVVFFINLYNLMVLHAALEKARSKKKGDSKLRWLPKASPFGWMKFLRSATYNVGGNVYSALDVEHSILRSSRPYNDNIFIGRLLPYFKDGDPRNRCKVNQQIPLLTFALCPGTSCSPPLKCFHGENFENELLSSAQTYLARYTHTRKRSDVLEVRLPLLLKWYRHDLGHGSGNKWLVSIANLIRGSKVSKAILEAVDNDCKVVVKYDTYKWELGWMLQES</sequence>
<evidence type="ECO:0000313" key="4">
    <source>
        <dbReference type="Proteomes" id="UP001472866"/>
    </source>
</evidence>
<evidence type="ECO:0000256" key="1">
    <source>
        <dbReference type="SAM" id="MobiDB-lite"/>
    </source>
</evidence>
<dbReference type="Pfam" id="PF02141">
    <property type="entry name" value="DENN"/>
    <property type="match status" value="1"/>
</dbReference>
<keyword evidence="4" id="KW-1185">Reference proteome</keyword>
<dbReference type="AlphaFoldDB" id="A0AAX4PGZ2"/>
<dbReference type="PANTHER" id="PTHR46361">
    <property type="entry name" value="ELECTRON CARRIER/ PROTEIN DISULFIDE OXIDOREDUCTASE"/>
    <property type="match status" value="1"/>
</dbReference>
<name>A0AAX4PGZ2_9CHLO</name>
<dbReference type="EMBL" id="CP151512">
    <property type="protein sequence ID" value="WZN65498.1"/>
    <property type="molecule type" value="Genomic_DNA"/>
</dbReference>
<dbReference type="PROSITE" id="PS50211">
    <property type="entry name" value="DENN"/>
    <property type="match status" value="1"/>
</dbReference>
<feature type="domain" description="UDENN" evidence="2">
    <location>
        <begin position="49"/>
        <end position="473"/>
    </location>
</feature>
<dbReference type="InterPro" id="IPR043153">
    <property type="entry name" value="DENN_C"/>
</dbReference>
<dbReference type="SMART" id="SM00799">
    <property type="entry name" value="DENN"/>
    <property type="match status" value="1"/>
</dbReference>
<proteinExistence type="predicted"/>
<protein>
    <submittedName>
        <fullName evidence="3">DENN domain-containing protein</fullName>
    </submittedName>
</protein>
<dbReference type="Gene3D" id="3.40.50.11500">
    <property type="match status" value="1"/>
</dbReference>
<evidence type="ECO:0000313" key="3">
    <source>
        <dbReference type="EMBL" id="WZN65498.1"/>
    </source>
</evidence>
<dbReference type="InterPro" id="IPR037516">
    <property type="entry name" value="Tripartite_DENN"/>
</dbReference>
<dbReference type="Proteomes" id="UP001472866">
    <property type="component" value="Chromosome 12"/>
</dbReference>
<feature type="region of interest" description="Disordered" evidence="1">
    <location>
        <begin position="440"/>
        <end position="473"/>
    </location>
</feature>
<evidence type="ECO:0000259" key="2">
    <source>
        <dbReference type="PROSITE" id="PS50211"/>
    </source>
</evidence>
<accession>A0AAX4PGZ2</accession>
<dbReference type="InterPro" id="IPR006869">
    <property type="entry name" value="DUF547"/>
</dbReference>
<reference evidence="3 4" key="1">
    <citation type="submission" date="2024-03" db="EMBL/GenBank/DDBJ databases">
        <title>Complete genome sequence of the green alga Chloropicon roscoffensis RCC1871.</title>
        <authorList>
            <person name="Lemieux C."/>
            <person name="Pombert J.-F."/>
            <person name="Otis C."/>
            <person name="Turmel M."/>
        </authorList>
    </citation>
    <scope>NUCLEOTIDE SEQUENCE [LARGE SCALE GENOMIC DNA]</scope>
    <source>
        <strain evidence="3 4">RCC1871</strain>
    </source>
</reference>
<organism evidence="3 4">
    <name type="scientific">Chloropicon roscoffensis</name>
    <dbReference type="NCBI Taxonomy" id="1461544"/>
    <lineage>
        <taxon>Eukaryota</taxon>
        <taxon>Viridiplantae</taxon>
        <taxon>Chlorophyta</taxon>
        <taxon>Chloropicophyceae</taxon>
        <taxon>Chloropicales</taxon>
        <taxon>Chloropicaceae</taxon>
        <taxon>Chloropicon</taxon>
    </lineage>
</organism>
<dbReference type="PANTHER" id="PTHR46361:SF3">
    <property type="entry name" value="ELECTRON CARRIER_ PROTEIN DISULFIDE OXIDOREDUCTASE"/>
    <property type="match status" value="1"/>
</dbReference>
<dbReference type="Pfam" id="PF04784">
    <property type="entry name" value="DUF547"/>
    <property type="match status" value="1"/>
</dbReference>
<dbReference type="InterPro" id="IPR001194">
    <property type="entry name" value="cDENN_dom"/>
</dbReference>